<dbReference type="PANTHER" id="PTHR31102:SF1">
    <property type="entry name" value="CATION_H+ EXCHANGER DOMAIN-CONTAINING PROTEIN"/>
    <property type="match status" value="1"/>
</dbReference>
<feature type="domain" description="Cation/H+ exchanger transmembrane" evidence="8">
    <location>
        <begin position="222"/>
        <end position="618"/>
    </location>
</feature>
<feature type="transmembrane region" description="Helical" evidence="7">
    <location>
        <begin position="534"/>
        <end position="558"/>
    </location>
</feature>
<feature type="transmembrane region" description="Helical" evidence="7">
    <location>
        <begin position="605"/>
        <end position="626"/>
    </location>
</feature>
<protein>
    <submittedName>
        <fullName evidence="9">SLC9B2</fullName>
    </submittedName>
</protein>
<evidence type="ECO:0000256" key="1">
    <source>
        <dbReference type="ARBA" id="ARBA00004141"/>
    </source>
</evidence>
<evidence type="ECO:0000256" key="4">
    <source>
        <dbReference type="ARBA" id="ARBA00022989"/>
    </source>
</evidence>
<feature type="transmembrane region" description="Helical" evidence="7">
    <location>
        <begin position="240"/>
        <end position="256"/>
    </location>
</feature>
<name>A0A7J7J0U9_BUGNE</name>
<feature type="transmembrane region" description="Helical" evidence="7">
    <location>
        <begin position="375"/>
        <end position="397"/>
    </location>
</feature>
<organism evidence="9 10">
    <name type="scientific">Bugula neritina</name>
    <name type="common">Brown bryozoan</name>
    <name type="synonym">Sertularia neritina</name>
    <dbReference type="NCBI Taxonomy" id="10212"/>
    <lineage>
        <taxon>Eukaryota</taxon>
        <taxon>Metazoa</taxon>
        <taxon>Spiralia</taxon>
        <taxon>Lophotrochozoa</taxon>
        <taxon>Bryozoa</taxon>
        <taxon>Gymnolaemata</taxon>
        <taxon>Cheilostomatida</taxon>
        <taxon>Flustrina</taxon>
        <taxon>Buguloidea</taxon>
        <taxon>Bugulidae</taxon>
        <taxon>Bugula</taxon>
    </lineage>
</organism>
<evidence type="ECO:0000313" key="10">
    <source>
        <dbReference type="Proteomes" id="UP000593567"/>
    </source>
</evidence>
<dbReference type="PANTHER" id="PTHR31102">
    <property type="match status" value="1"/>
</dbReference>
<dbReference type="Pfam" id="PF00999">
    <property type="entry name" value="Na_H_Exchanger"/>
    <property type="match status" value="1"/>
</dbReference>
<sequence>MGSNHFIFNVKEQETCEMEQEPSETDQESAVLKISAQSDSSNKPVEQLGGSVHAADQFPIDSDSHTDDLKPDIPTEESTPFIAKAENNGTNGQTSTLQNAANITSSLASFRGDVYQATTTPIPKGERSSGCCSCASTGICTFMKLRCYMCCKPVMVESHPNPGSNAKLCERLKYSLLCPPHGWLARMLVIVLSMLFAFGLVWGATGVDGVYGGSNFGLLVLFLLCSAAGRLMPLIRLPPLLGMLIMGCILGNVPYIDVARSIDHDVSAALRKIALAVILTRAGLGLDPKALKRMSGVVVRLAFLPCLVEAVTCMVTAHLFLKFPLQWGLMLGYVLPSAKSALFSICLAAVSPAVVVPSLLSLSDKGYGTDQGIPTLVIAAASLDDVLAISAFSILLSICLSSSENIALTVVRGPLEALAGVVYGIVLGAVLWYLPPHRKTHSLGLKRSALLLAGGLFALFGSETAGIGGAGALGCLTLPFVAALRWRKQLPDGQSELISEKHMTALWGIAQPFLFGLIGAAVDFTQITPSVVGWGILLLVIGLIFRLLASFLAVFGAGFTLKEKFFIPIAWLPKATVQALIGSLALDTAIRNQAGAEKVEWGLQILTIAVLCILLTAPIGAAAISLSGPRLLQKSAASANVTRESVSDQVDVASEFEMEIIDDKRESV</sequence>
<feature type="region of interest" description="Disordered" evidence="6">
    <location>
        <begin position="1"/>
        <end position="76"/>
    </location>
</feature>
<feature type="transmembrane region" description="Helical" evidence="7">
    <location>
        <begin position="298"/>
        <end position="321"/>
    </location>
</feature>
<keyword evidence="5 7" id="KW-0472">Membrane</keyword>
<dbReference type="Gene3D" id="1.20.1530.20">
    <property type="match status" value="1"/>
</dbReference>
<proteinExistence type="inferred from homology"/>
<evidence type="ECO:0000256" key="7">
    <source>
        <dbReference type="SAM" id="Phobius"/>
    </source>
</evidence>
<keyword evidence="4 7" id="KW-1133">Transmembrane helix</keyword>
<dbReference type="GO" id="GO:1902600">
    <property type="term" value="P:proton transmembrane transport"/>
    <property type="evidence" value="ECO:0007669"/>
    <property type="project" value="InterPro"/>
</dbReference>
<dbReference type="AlphaFoldDB" id="A0A7J7J0U9"/>
<dbReference type="Proteomes" id="UP000593567">
    <property type="component" value="Unassembled WGS sequence"/>
</dbReference>
<dbReference type="GO" id="GO:0015297">
    <property type="term" value="F:antiporter activity"/>
    <property type="evidence" value="ECO:0007669"/>
    <property type="project" value="InterPro"/>
</dbReference>
<feature type="transmembrane region" description="Helical" evidence="7">
    <location>
        <begin position="417"/>
        <end position="434"/>
    </location>
</feature>
<dbReference type="EMBL" id="VXIV02003211">
    <property type="protein sequence ID" value="KAF6019809.1"/>
    <property type="molecule type" value="Genomic_DNA"/>
</dbReference>
<reference evidence="9" key="1">
    <citation type="submission" date="2020-06" db="EMBL/GenBank/DDBJ databases">
        <title>Draft genome of Bugula neritina, a colonial animal packing powerful symbionts and potential medicines.</title>
        <authorList>
            <person name="Rayko M."/>
        </authorList>
    </citation>
    <scope>NUCLEOTIDE SEQUENCE [LARGE SCALE GENOMIC DNA]</scope>
    <source>
        <strain evidence="9">Kwan_BN1</strain>
    </source>
</reference>
<dbReference type="InterPro" id="IPR006153">
    <property type="entry name" value="Cation/H_exchanger_TM"/>
</dbReference>
<dbReference type="GO" id="GO:0016020">
    <property type="term" value="C:membrane"/>
    <property type="evidence" value="ECO:0007669"/>
    <property type="project" value="UniProtKB-SubCell"/>
</dbReference>
<dbReference type="InterPro" id="IPR051843">
    <property type="entry name" value="CPA1_transporter"/>
</dbReference>
<evidence type="ECO:0000256" key="2">
    <source>
        <dbReference type="ARBA" id="ARBA00007367"/>
    </source>
</evidence>
<feature type="compositionally biased region" description="Basic and acidic residues" evidence="6">
    <location>
        <begin position="62"/>
        <end position="73"/>
    </location>
</feature>
<feature type="transmembrane region" description="Helical" evidence="7">
    <location>
        <begin position="210"/>
        <end position="228"/>
    </location>
</feature>
<feature type="compositionally biased region" description="Polar residues" evidence="6">
    <location>
        <begin position="35"/>
        <end position="44"/>
    </location>
</feature>
<dbReference type="OrthoDB" id="423807at2759"/>
<keyword evidence="10" id="KW-1185">Reference proteome</keyword>
<evidence type="ECO:0000313" key="9">
    <source>
        <dbReference type="EMBL" id="KAF6019809.1"/>
    </source>
</evidence>
<dbReference type="InterPro" id="IPR038770">
    <property type="entry name" value="Na+/solute_symporter_sf"/>
</dbReference>
<feature type="transmembrane region" description="Helical" evidence="7">
    <location>
        <begin position="183"/>
        <end position="204"/>
    </location>
</feature>
<gene>
    <name evidence="9" type="ORF">EB796_021899</name>
</gene>
<evidence type="ECO:0000256" key="6">
    <source>
        <dbReference type="SAM" id="MobiDB-lite"/>
    </source>
</evidence>
<accession>A0A7J7J0U9</accession>
<feature type="transmembrane region" description="Helical" evidence="7">
    <location>
        <begin position="443"/>
        <end position="460"/>
    </location>
</feature>
<comment type="similarity">
    <text evidence="2">Belongs to the monovalent cation:proton antiporter 1 (CPA1) transporter (TC 2.A.36) family.</text>
</comment>
<comment type="caution">
    <text evidence="9">The sequence shown here is derived from an EMBL/GenBank/DDBJ whole genome shotgun (WGS) entry which is preliminary data.</text>
</comment>
<evidence type="ECO:0000256" key="5">
    <source>
        <dbReference type="ARBA" id="ARBA00023136"/>
    </source>
</evidence>
<feature type="compositionally biased region" description="Acidic residues" evidence="6">
    <location>
        <begin position="15"/>
        <end position="27"/>
    </location>
</feature>
<feature type="transmembrane region" description="Helical" evidence="7">
    <location>
        <begin position="505"/>
        <end position="522"/>
    </location>
</feature>
<evidence type="ECO:0000256" key="3">
    <source>
        <dbReference type="ARBA" id="ARBA00022692"/>
    </source>
</evidence>
<keyword evidence="3 7" id="KW-0812">Transmembrane</keyword>
<comment type="subcellular location">
    <subcellularLocation>
        <location evidence="1">Membrane</location>
        <topology evidence="1">Multi-pass membrane protein</topology>
    </subcellularLocation>
</comment>
<evidence type="ECO:0000259" key="8">
    <source>
        <dbReference type="Pfam" id="PF00999"/>
    </source>
</evidence>
<feature type="transmembrane region" description="Helical" evidence="7">
    <location>
        <begin position="341"/>
        <end position="363"/>
    </location>
</feature>